<keyword evidence="2" id="KW-1185">Reference proteome</keyword>
<name>A0ABM9EER5_9HYPH</name>
<evidence type="ECO:0000313" key="1">
    <source>
        <dbReference type="EMBL" id="CAH2407282.1"/>
    </source>
</evidence>
<gene>
    <name evidence="1" type="ORF">MES5069_550242</name>
</gene>
<accession>A0ABM9EER5</accession>
<proteinExistence type="predicted"/>
<dbReference type="EMBL" id="CAKXZT010000152">
    <property type="protein sequence ID" value="CAH2407282.1"/>
    <property type="molecule type" value="Genomic_DNA"/>
</dbReference>
<protein>
    <submittedName>
        <fullName evidence="1">Uncharacterized protein</fullName>
    </submittedName>
</protein>
<sequence length="41" mass="4864">MTDEPVEFILRRPPVALMAFPNEAKPLQRDTRQINRLDLDR</sequence>
<dbReference type="Proteomes" id="UP001153050">
    <property type="component" value="Unassembled WGS sequence"/>
</dbReference>
<reference evidence="1 2" key="1">
    <citation type="submission" date="2022-03" db="EMBL/GenBank/DDBJ databases">
        <authorList>
            <person name="Brunel B."/>
        </authorList>
    </citation>
    <scope>NUCLEOTIDE SEQUENCE [LARGE SCALE GENOMIC DNA]</scope>
    <source>
        <strain evidence="1">STM5069sample</strain>
    </source>
</reference>
<evidence type="ECO:0000313" key="2">
    <source>
        <dbReference type="Proteomes" id="UP001153050"/>
    </source>
</evidence>
<organism evidence="1 2">
    <name type="scientific">Mesorhizobium escarrei</name>
    <dbReference type="NCBI Taxonomy" id="666018"/>
    <lineage>
        <taxon>Bacteria</taxon>
        <taxon>Pseudomonadati</taxon>
        <taxon>Pseudomonadota</taxon>
        <taxon>Alphaproteobacteria</taxon>
        <taxon>Hyphomicrobiales</taxon>
        <taxon>Phyllobacteriaceae</taxon>
        <taxon>Mesorhizobium</taxon>
    </lineage>
</organism>
<comment type="caution">
    <text evidence="1">The sequence shown here is derived from an EMBL/GenBank/DDBJ whole genome shotgun (WGS) entry which is preliminary data.</text>
</comment>